<keyword evidence="2" id="KW-1185">Reference proteome</keyword>
<dbReference type="KEGG" id="vta:A0732"/>
<gene>
    <name evidence="1" type="ORF">VTAP4600_A0732</name>
</gene>
<protein>
    <submittedName>
        <fullName evidence="1">Uncharacterized protein</fullName>
    </submittedName>
</protein>
<dbReference type="AlphaFoldDB" id="A0A2N8Z9X8"/>
<accession>A0A2N8Z9X8</accession>
<sequence>MRRLYLTIAIDKAAMTVKWFIATATQGYIYDRDCCGKNR</sequence>
<organism evidence="1 2">
    <name type="scientific">Vibrio tapetis subsp. tapetis</name>
    <dbReference type="NCBI Taxonomy" id="1671868"/>
    <lineage>
        <taxon>Bacteria</taxon>
        <taxon>Pseudomonadati</taxon>
        <taxon>Pseudomonadota</taxon>
        <taxon>Gammaproteobacteria</taxon>
        <taxon>Vibrionales</taxon>
        <taxon>Vibrionaceae</taxon>
        <taxon>Vibrio</taxon>
    </lineage>
</organism>
<evidence type="ECO:0000313" key="2">
    <source>
        <dbReference type="Proteomes" id="UP000235828"/>
    </source>
</evidence>
<proteinExistence type="predicted"/>
<evidence type="ECO:0000313" key="1">
    <source>
        <dbReference type="EMBL" id="SON48711.1"/>
    </source>
</evidence>
<dbReference type="Proteomes" id="UP000235828">
    <property type="component" value="Chromosome A"/>
</dbReference>
<reference evidence="1 2" key="1">
    <citation type="submission" date="2017-10" db="EMBL/GenBank/DDBJ databases">
        <authorList>
            <person name="Banno H."/>
            <person name="Chua N.-H."/>
        </authorList>
    </citation>
    <scope>NUCLEOTIDE SEQUENCE [LARGE SCALE GENOMIC DNA]</scope>
    <source>
        <strain evidence="1">Vibrio tapetis CECT4600</strain>
    </source>
</reference>
<dbReference type="EMBL" id="LT960611">
    <property type="protein sequence ID" value="SON48711.1"/>
    <property type="molecule type" value="Genomic_DNA"/>
</dbReference>
<name>A0A2N8Z9X8_9VIBR</name>